<name>H9ACC9_SALPU</name>
<organism evidence="1">
    <name type="scientific">Salmonella pullorum</name>
    <dbReference type="NCBI Taxonomy" id="605"/>
    <lineage>
        <taxon>Bacteria</taxon>
        <taxon>Pseudomonadati</taxon>
        <taxon>Pseudomonadota</taxon>
        <taxon>Gammaproteobacteria</taxon>
        <taxon>Enterobacterales</taxon>
        <taxon>Enterobacteriaceae</taxon>
        <taxon>Salmonella</taxon>
    </lineage>
</organism>
<dbReference type="EMBL" id="JN885081">
    <property type="protein sequence ID" value="AFC61071.1"/>
    <property type="molecule type" value="Genomic_DNA"/>
</dbReference>
<dbReference type="AlphaFoldDB" id="H9ACC9"/>
<sequence>MSTKQYSGINITTFAAMISPASRLSSAVVAFTVSHDQYTAGDATITVTVSRSRKTIILI</sequence>
<gene>
    <name evidence="1" type="primary">trbE</name>
    <name evidence="1" type="ORF">pSPUV_054</name>
</gene>
<geneLocation type="plasmid" evidence="1">
    <name>pSPUV</name>
</geneLocation>
<accession>H9ACC9</accession>
<protein>
    <submittedName>
        <fullName evidence="1">IncF plasmid conjugative transfer protein TrbE</fullName>
    </submittedName>
</protein>
<keyword evidence="1" id="KW-0614">Plasmid</keyword>
<evidence type="ECO:0000313" key="1">
    <source>
        <dbReference type="EMBL" id="AFC61071.1"/>
    </source>
</evidence>
<proteinExistence type="predicted"/>
<reference evidence="1" key="1">
    <citation type="journal article" date="2012" name="Infect. Genet. Evol.">
        <title>Inheritance of the Salmonella virulence plasmids: Mostly vertical and rarely horizontal.</title>
        <authorList>
            <person name="Feng Y."/>
            <person name="Liu J."/>
            <person name="Li Y.G."/>
            <person name="Cao F.L."/>
            <person name="Johnston R.N."/>
            <person name="Zhou J."/>
            <person name="Liu G.R."/>
            <person name="Liu S.L."/>
        </authorList>
    </citation>
    <scope>NUCLEOTIDE SEQUENCE</scope>
    <source>
        <strain evidence="1">RKS5078</strain>
        <plasmid evidence="1">pSPUV</plasmid>
    </source>
</reference>